<evidence type="ECO:0008006" key="4">
    <source>
        <dbReference type="Google" id="ProtNLM"/>
    </source>
</evidence>
<sequence length="170" mass="18402">MRLLVPELSLLLSTTILTAAASSPLAPRQSGTTTVANRTPWELSNIAVFDATAVSAPVSLSYIRFDFRDTNVGIELRTTCARTVAADGSLAGAENYHDCEGDGDVSFMYLGESMEVKRTWTDDSVGPPPMNRVTGWATANFSMATLELPVGLGTLRTQEYLETYVDRMIA</sequence>
<dbReference type="OrthoDB" id="3911545at2759"/>
<dbReference type="AlphaFoldDB" id="A0A6A6NR91"/>
<organism evidence="2 3">
    <name type="scientific">Lineolata rhizophorae</name>
    <dbReference type="NCBI Taxonomy" id="578093"/>
    <lineage>
        <taxon>Eukaryota</taxon>
        <taxon>Fungi</taxon>
        <taxon>Dikarya</taxon>
        <taxon>Ascomycota</taxon>
        <taxon>Pezizomycotina</taxon>
        <taxon>Dothideomycetes</taxon>
        <taxon>Dothideomycetes incertae sedis</taxon>
        <taxon>Lineolatales</taxon>
        <taxon>Lineolataceae</taxon>
        <taxon>Lineolata</taxon>
    </lineage>
</organism>
<evidence type="ECO:0000256" key="1">
    <source>
        <dbReference type="SAM" id="SignalP"/>
    </source>
</evidence>
<keyword evidence="1" id="KW-0732">Signal</keyword>
<gene>
    <name evidence="2" type="ORF">BDY21DRAFT_374177</name>
</gene>
<keyword evidence="3" id="KW-1185">Reference proteome</keyword>
<feature type="signal peptide" evidence="1">
    <location>
        <begin position="1"/>
        <end position="21"/>
    </location>
</feature>
<protein>
    <recommendedName>
        <fullName evidence="4">AA1-like domain-containing protein</fullName>
    </recommendedName>
</protein>
<dbReference type="EMBL" id="MU001692">
    <property type="protein sequence ID" value="KAF2454251.1"/>
    <property type="molecule type" value="Genomic_DNA"/>
</dbReference>
<reference evidence="2" key="1">
    <citation type="journal article" date="2020" name="Stud. Mycol.">
        <title>101 Dothideomycetes genomes: a test case for predicting lifestyles and emergence of pathogens.</title>
        <authorList>
            <person name="Haridas S."/>
            <person name="Albert R."/>
            <person name="Binder M."/>
            <person name="Bloem J."/>
            <person name="Labutti K."/>
            <person name="Salamov A."/>
            <person name="Andreopoulos B."/>
            <person name="Baker S."/>
            <person name="Barry K."/>
            <person name="Bills G."/>
            <person name="Bluhm B."/>
            <person name="Cannon C."/>
            <person name="Castanera R."/>
            <person name="Culley D."/>
            <person name="Daum C."/>
            <person name="Ezra D."/>
            <person name="Gonzalez J."/>
            <person name="Henrissat B."/>
            <person name="Kuo A."/>
            <person name="Liang C."/>
            <person name="Lipzen A."/>
            <person name="Lutzoni F."/>
            <person name="Magnuson J."/>
            <person name="Mondo S."/>
            <person name="Nolan M."/>
            <person name="Ohm R."/>
            <person name="Pangilinan J."/>
            <person name="Park H.-J."/>
            <person name="Ramirez L."/>
            <person name="Alfaro M."/>
            <person name="Sun H."/>
            <person name="Tritt A."/>
            <person name="Yoshinaga Y."/>
            <person name="Zwiers L.-H."/>
            <person name="Turgeon B."/>
            <person name="Goodwin S."/>
            <person name="Spatafora J."/>
            <person name="Crous P."/>
            <person name="Grigoriev I."/>
        </authorList>
    </citation>
    <scope>NUCLEOTIDE SEQUENCE</scope>
    <source>
        <strain evidence="2">ATCC 16933</strain>
    </source>
</reference>
<name>A0A6A6NR91_9PEZI</name>
<evidence type="ECO:0000313" key="3">
    <source>
        <dbReference type="Proteomes" id="UP000799766"/>
    </source>
</evidence>
<dbReference type="Proteomes" id="UP000799766">
    <property type="component" value="Unassembled WGS sequence"/>
</dbReference>
<evidence type="ECO:0000313" key="2">
    <source>
        <dbReference type="EMBL" id="KAF2454251.1"/>
    </source>
</evidence>
<feature type="chain" id="PRO_5025441315" description="AA1-like domain-containing protein" evidence="1">
    <location>
        <begin position="22"/>
        <end position="170"/>
    </location>
</feature>
<proteinExistence type="predicted"/>
<accession>A0A6A6NR91</accession>